<name>A0A285V231_9HYPH</name>
<dbReference type="EMBL" id="OBQD01000035">
    <property type="protein sequence ID" value="SOC47997.1"/>
    <property type="molecule type" value="Genomic_DNA"/>
</dbReference>
<gene>
    <name evidence="1" type="ORF">SAMN05892877_13516</name>
</gene>
<dbReference type="Proteomes" id="UP000219167">
    <property type="component" value="Unassembled WGS sequence"/>
</dbReference>
<reference evidence="1 2" key="1">
    <citation type="submission" date="2017-08" db="EMBL/GenBank/DDBJ databases">
        <authorList>
            <person name="de Groot N.N."/>
        </authorList>
    </citation>
    <scope>NUCLEOTIDE SEQUENCE [LARGE SCALE GENOMIC DNA]</scope>
    <source>
        <strain evidence="1 2">JC85</strain>
    </source>
</reference>
<protein>
    <submittedName>
        <fullName evidence="1">Uncharacterized protein</fullName>
    </submittedName>
</protein>
<keyword evidence="2" id="KW-1185">Reference proteome</keyword>
<dbReference type="AlphaFoldDB" id="A0A285V231"/>
<evidence type="ECO:0000313" key="1">
    <source>
        <dbReference type="EMBL" id="SOC47997.1"/>
    </source>
</evidence>
<evidence type="ECO:0000313" key="2">
    <source>
        <dbReference type="Proteomes" id="UP000219167"/>
    </source>
</evidence>
<sequence length="36" mass="3954">MGAFCVFPGIKAQDQLGNLLPIRAIGLRIEKTQIQL</sequence>
<accession>A0A285V231</accession>
<organism evidence="1 2">
    <name type="scientific">Rhizobium subbaraonis</name>
    <dbReference type="NCBI Taxonomy" id="908946"/>
    <lineage>
        <taxon>Bacteria</taxon>
        <taxon>Pseudomonadati</taxon>
        <taxon>Pseudomonadota</taxon>
        <taxon>Alphaproteobacteria</taxon>
        <taxon>Hyphomicrobiales</taxon>
        <taxon>Rhizobiaceae</taxon>
        <taxon>Rhizobium/Agrobacterium group</taxon>
        <taxon>Rhizobium</taxon>
    </lineage>
</organism>
<proteinExistence type="predicted"/>